<proteinExistence type="predicted"/>
<dbReference type="Proteomes" id="UP000814033">
    <property type="component" value="Unassembled WGS sequence"/>
</dbReference>
<sequence>MSIRHDGEFSREPSRNVLLAWSTRVHTDSPCAEARCHPVRSLWRSPRRRHLNDSLRIHIIPFFLEPSSFVRLGISQDPSILSAMLRICAFGSDALLLRTQRSSPAHRSPGSSGTVPQYPRTRKVTRRLNRCELFWKYADYDSEPALPPSPRPDHGGRRAVKPATSDIDGPAVDDTMYVIRAHPPSHRTPRAPALPHYP</sequence>
<evidence type="ECO:0000313" key="1">
    <source>
        <dbReference type="EMBL" id="KAI0047351.1"/>
    </source>
</evidence>
<reference evidence="1" key="1">
    <citation type="submission" date="2021-02" db="EMBL/GenBank/DDBJ databases">
        <authorList>
            <consortium name="DOE Joint Genome Institute"/>
            <person name="Ahrendt S."/>
            <person name="Looney B.P."/>
            <person name="Miyauchi S."/>
            <person name="Morin E."/>
            <person name="Drula E."/>
            <person name="Courty P.E."/>
            <person name="Chicoki N."/>
            <person name="Fauchery L."/>
            <person name="Kohler A."/>
            <person name="Kuo A."/>
            <person name="Labutti K."/>
            <person name="Pangilinan J."/>
            <person name="Lipzen A."/>
            <person name="Riley R."/>
            <person name="Andreopoulos W."/>
            <person name="He G."/>
            <person name="Johnson J."/>
            <person name="Barry K.W."/>
            <person name="Grigoriev I.V."/>
            <person name="Nagy L."/>
            <person name="Hibbett D."/>
            <person name="Henrissat B."/>
            <person name="Matheny P.B."/>
            <person name="Labbe J."/>
            <person name="Martin F."/>
        </authorList>
    </citation>
    <scope>NUCLEOTIDE SEQUENCE</scope>
    <source>
        <strain evidence="1">FP105234-sp</strain>
    </source>
</reference>
<dbReference type="EMBL" id="MU275906">
    <property type="protein sequence ID" value="KAI0047351.1"/>
    <property type="molecule type" value="Genomic_DNA"/>
</dbReference>
<name>A0ACB8RT61_9AGAM</name>
<organism evidence="1 2">
    <name type="scientific">Auriscalpium vulgare</name>
    <dbReference type="NCBI Taxonomy" id="40419"/>
    <lineage>
        <taxon>Eukaryota</taxon>
        <taxon>Fungi</taxon>
        <taxon>Dikarya</taxon>
        <taxon>Basidiomycota</taxon>
        <taxon>Agaricomycotina</taxon>
        <taxon>Agaricomycetes</taxon>
        <taxon>Russulales</taxon>
        <taxon>Auriscalpiaceae</taxon>
        <taxon>Auriscalpium</taxon>
    </lineage>
</organism>
<protein>
    <submittedName>
        <fullName evidence="1">Uncharacterized protein</fullName>
    </submittedName>
</protein>
<reference evidence="1" key="2">
    <citation type="journal article" date="2022" name="New Phytol.">
        <title>Evolutionary transition to the ectomycorrhizal habit in the genomes of a hyperdiverse lineage of mushroom-forming fungi.</title>
        <authorList>
            <person name="Looney B."/>
            <person name="Miyauchi S."/>
            <person name="Morin E."/>
            <person name="Drula E."/>
            <person name="Courty P.E."/>
            <person name="Kohler A."/>
            <person name="Kuo A."/>
            <person name="LaButti K."/>
            <person name="Pangilinan J."/>
            <person name="Lipzen A."/>
            <person name="Riley R."/>
            <person name="Andreopoulos W."/>
            <person name="He G."/>
            <person name="Johnson J."/>
            <person name="Nolan M."/>
            <person name="Tritt A."/>
            <person name="Barry K.W."/>
            <person name="Grigoriev I.V."/>
            <person name="Nagy L.G."/>
            <person name="Hibbett D."/>
            <person name="Henrissat B."/>
            <person name="Matheny P.B."/>
            <person name="Labbe J."/>
            <person name="Martin F.M."/>
        </authorList>
    </citation>
    <scope>NUCLEOTIDE SEQUENCE</scope>
    <source>
        <strain evidence="1">FP105234-sp</strain>
    </source>
</reference>
<accession>A0ACB8RT61</accession>
<keyword evidence="2" id="KW-1185">Reference proteome</keyword>
<evidence type="ECO:0000313" key="2">
    <source>
        <dbReference type="Proteomes" id="UP000814033"/>
    </source>
</evidence>
<gene>
    <name evidence="1" type="ORF">FA95DRAFT_1231842</name>
</gene>
<comment type="caution">
    <text evidence="1">The sequence shown here is derived from an EMBL/GenBank/DDBJ whole genome shotgun (WGS) entry which is preliminary data.</text>
</comment>